<gene>
    <name evidence="2" type="ORF">HIJ39_21240</name>
</gene>
<feature type="domain" description="ABM" evidence="1">
    <location>
        <begin position="7"/>
        <end position="72"/>
    </location>
</feature>
<evidence type="ECO:0000313" key="3">
    <source>
        <dbReference type="Proteomes" id="UP000533476"/>
    </source>
</evidence>
<reference evidence="2 3" key="1">
    <citation type="submission" date="2020-04" db="EMBL/GenBank/DDBJ databases">
        <authorList>
            <person name="Zhang R."/>
            <person name="Schippers A."/>
        </authorList>
    </citation>
    <scope>NUCLEOTIDE SEQUENCE [LARGE SCALE GENOMIC DNA]</scope>
    <source>
        <strain evidence="2 3">DSM 109850</strain>
    </source>
</reference>
<dbReference type="Proteomes" id="UP000533476">
    <property type="component" value="Unassembled WGS sequence"/>
</dbReference>
<keyword evidence="2" id="KW-0560">Oxidoreductase</keyword>
<evidence type="ECO:0000259" key="1">
    <source>
        <dbReference type="Pfam" id="PF03992"/>
    </source>
</evidence>
<accession>A0A7Y0L7P2</accession>
<dbReference type="RefSeq" id="WP_169103042.1">
    <property type="nucleotide sequence ID" value="NZ_JABBVZ010000158.1"/>
</dbReference>
<keyword evidence="3" id="KW-1185">Reference proteome</keyword>
<name>A0A7Y0L7P2_9FIRM</name>
<dbReference type="Pfam" id="PF03992">
    <property type="entry name" value="ABM"/>
    <property type="match status" value="1"/>
</dbReference>
<dbReference type="InterPro" id="IPR011008">
    <property type="entry name" value="Dimeric_a/b-barrel"/>
</dbReference>
<comment type="caution">
    <text evidence="2">The sequence shown here is derived from an EMBL/GenBank/DDBJ whole genome shotgun (WGS) entry which is preliminary data.</text>
</comment>
<keyword evidence="2" id="KW-0503">Monooxygenase</keyword>
<dbReference type="SUPFAM" id="SSF54909">
    <property type="entry name" value="Dimeric alpha+beta barrel"/>
    <property type="match status" value="1"/>
</dbReference>
<dbReference type="AlphaFoldDB" id="A0A7Y0L7P2"/>
<dbReference type="InterPro" id="IPR007138">
    <property type="entry name" value="ABM_dom"/>
</dbReference>
<sequence>MSEFGLYTKFTAHDGQRDVLVQILLEAADSMALVDGCDLYVVNIPDDEPNGVWVTEIWRDSVAHDASLSLDTAMALIQRARPLIARVNQIKLRPVGGKGI</sequence>
<protein>
    <submittedName>
        <fullName evidence="2">Antibiotic biosynthesis monooxygenase</fullName>
    </submittedName>
</protein>
<dbReference type="EMBL" id="JABBVZ010000158">
    <property type="protein sequence ID" value="NMP24837.1"/>
    <property type="molecule type" value="Genomic_DNA"/>
</dbReference>
<organism evidence="2 3">
    <name type="scientific">Sulfobacillus harzensis</name>
    <dbReference type="NCBI Taxonomy" id="2729629"/>
    <lineage>
        <taxon>Bacteria</taxon>
        <taxon>Bacillati</taxon>
        <taxon>Bacillota</taxon>
        <taxon>Clostridia</taxon>
        <taxon>Eubacteriales</taxon>
        <taxon>Clostridiales Family XVII. Incertae Sedis</taxon>
        <taxon>Sulfobacillus</taxon>
    </lineage>
</organism>
<proteinExistence type="predicted"/>
<dbReference type="Gene3D" id="3.30.70.100">
    <property type="match status" value="1"/>
</dbReference>
<evidence type="ECO:0000313" key="2">
    <source>
        <dbReference type="EMBL" id="NMP24837.1"/>
    </source>
</evidence>
<dbReference type="GO" id="GO:0004497">
    <property type="term" value="F:monooxygenase activity"/>
    <property type="evidence" value="ECO:0007669"/>
    <property type="project" value="UniProtKB-KW"/>
</dbReference>